<dbReference type="Proteomes" id="UP000327013">
    <property type="component" value="Unassembled WGS sequence"/>
</dbReference>
<organism evidence="8 9">
    <name type="scientific">Carpinus fangiana</name>
    <dbReference type="NCBI Taxonomy" id="176857"/>
    <lineage>
        <taxon>Eukaryota</taxon>
        <taxon>Viridiplantae</taxon>
        <taxon>Streptophyta</taxon>
        <taxon>Embryophyta</taxon>
        <taxon>Tracheophyta</taxon>
        <taxon>Spermatophyta</taxon>
        <taxon>Magnoliopsida</taxon>
        <taxon>eudicotyledons</taxon>
        <taxon>Gunneridae</taxon>
        <taxon>Pentapetalae</taxon>
        <taxon>rosids</taxon>
        <taxon>fabids</taxon>
        <taxon>Fagales</taxon>
        <taxon>Betulaceae</taxon>
        <taxon>Carpinus</taxon>
    </lineage>
</organism>
<dbReference type="Pfam" id="PF00173">
    <property type="entry name" value="Cyt-b5"/>
    <property type="match status" value="1"/>
</dbReference>
<dbReference type="EMBL" id="VIBQ01000009">
    <property type="protein sequence ID" value="KAB8336738.1"/>
    <property type="molecule type" value="Genomic_DNA"/>
</dbReference>
<dbReference type="InterPro" id="IPR001199">
    <property type="entry name" value="Cyt_B5-like_heme/steroid-bd"/>
</dbReference>
<dbReference type="InterPro" id="IPR036400">
    <property type="entry name" value="Cyt_B5-like_heme/steroid_sf"/>
</dbReference>
<dbReference type="GO" id="GO:0046872">
    <property type="term" value="F:metal ion binding"/>
    <property type="evidence" value="ECO:0007669"/>
    <property type="project" value="UniProtKB-UniRule"/>
</dbReference>
<proteinExistence type="inferred from homology"/>
<keyword evidence="3 5" id="KW-0408">Iron</keyword>
<feature type="domain" description="Cytochrome b5 heme-binding" evidence="7">
    <location>
        <begin position="62"/>
        <end position="144"/>
    </location>
</feature>
<gene>
    <name evidence="8" type="ORF">FH972_021047</name>
</gene>
<evidence type="ECO:0000256" key="3">
    <source>
        <dbReference type="ARBA" id="ARBA00023004"/>
    </source>
</evidence>
<keyword evidence="9" id="KW-1185">Reference proteome</keyword>
<evidence type="ECO:0000256" key="4">
    <source>
        <dbReference type="ARBA" id="ARBA00038168"/>
    </source>
</evidence>
<feature type="region of interest" description="Disordered" evidence="6">
    <location>
        <begin position="1"/>
        <end position="29"/>
    </location>
</feature>
<protein>
    <recommendedName>
        <fullName evidence="7">Cytochrome b5 heme-binding domain-containing protein</fullName>
    </recommendedName>
</protein>
<dbReference type="OrthoDB" id="260519at2759"/>
<evidence type="ECO:0000256" key="6">
    <source>
        <dbReference type="SAM" id="MobiDB-lite"/>
    </source>
</evidence>
<keyword evidence="1 5" id="KW-0349">Heme</keyword>
<dbReference type="Gene3D" id="3.10.120.10">
    <property type="entry name" value="Cytochrome b5-like heme/steroid binding domain"/>
    <property type="match status" value="1"/>
</dbReference>
<reference evidence="8 9" key="1">
    <citation type="submission" date="2019-06" db="EMBL/GenBank/DDBJ databases">
        <title>A chromosomal-level reference genome of Carpinus fangiana (Coryloideae, Betulaceae).</title>
        <authorList>
            <person name="Yang X."/>
            <person name="Wang Z."/>
            <person name="Zhang L."/>
            <person name="Hao G."/>
            <person name="Liu J."/>
            <person name="Yang Y."/>
        </authorList>
    </citation>
    <scope>NUCLEOTIDE SEQUENCE [LARGE SCALE GENOMIC DNA]</scope>
    <source>
        <strain evidence="8">Cfa_2016G</strain>
        <tissue evidence="8">Leaf</tissue>
    </source>
</reference>
<evidence type="ECO:0000256" key="5">
    <source>
        <dbReference type="RuleBase" id="RU362121"/>
    </source>
</evidence>
<accession>A0A5N6KN77</accession>
<feature type="compositionally biased region" description="Basic and acidic residues" evidence="6">
    <location>
        <begin position="12"/>
        <end position="22"/>
    </location>
</feature>
<dbReference type="InterPro" id="IPR018506">
    <property type="entry name" value="Cyt_B5_heme-BS"/>
</dbReference>
<sequence length="168" mass="18777">MGWLKGNQARQRPVETQHHVDSKSSSGVEHIEVVQMPGTSTSSASSVRQTAFKIKSPFPAELPFIAAEKVTASSKEIDGHGFPLVWVVVDDIVYDCSDFVHKHPGGATVIQSFAGKDCSWQFWRFHNPKIMKDEGESLMIGKTRGVENPFAEKPRFVGLRKLNHDDWD</sequence>
<dbReference type="GO" id="GO:0016020">
    <property type="term" value="C:membrane"/>
    <property type="evidence" value="ECO:0007669"/>
    <property type="project" value="TreeGrafter"/>
</dbReference>
<dbReference type="InterPro" id="IPR050668">
    <property type="entry name" value="Cytochrome_b5"/>
</dbReference>
<comment type="similarity">
    <text evidence="4 5">Belongs to the cytochrome b5 family.</text>
</comment>
<dbReference type="PANTHER" id="PTHR19359:SF95">
    <property type="entry name" value="CYTOCHROME B5 TYPE B"/>
    <property type="match status" value="1"/>
</dbReference>
<keyword evidence="2 5" id="KW-0479">Metal-binding</keyword>
<evidence type="ECO:0000259" key="7">
    <source>
        <dbReference type="PROSITE" id="PS50255"/>
    </source>
</evidence>
<evidence type="ECO:0000313" key="9">
    <source>
        <dbReference type="Proteomes" id="UP000327013"/>
    </source>
</evidence>
<name>A0A5N6KN77_9ROSI</name>
<dbReference type="GO" id="GO:0020037">
    <property type="term" value="F:heme binding"/>
    <property type="evidence" value="ECO:0007669"/>
    <property type="project" value="UniProtKB-UniRule"/>
</dbReference>
<evidence type="ECO:0000256" key="2">
    <source>
        <dbReference type="ARBA" id="ARBA00022723"/>
    </source>
</evidence>
<dbReference type="SMART" id="SM01117">
    <property type="entry name" value="Cyt-b5"/>
    <property type="match status" value="1"/>
</dbReference>
<dbReference type="PANTHER" id="PTHR19359">
    <property type="entry name" value="CYTOCHROME B5"/>
    <property type="match status" value="1"/>
</dbReference>
<dbReference type="PROSITE" id="PS00191">
    <property type="entry name" value="CYTOCHROME_B5_1"/>
    <property type="match status" value="1"/>
</dbReference>
<dbReference type="SUPFAM" id="SSF55856">
    <property type="entry name" value="Cytochrome b5-like heme/steroid binding domain"/>
    <property type="match status" value="1"/>
</dbReference>
<comment type="caution">
    <text evidence="8">The sequence shown here is derived from an EMBL/GenBank/DDBJ whole genome shotgun (WGS) entry which is preliminary data.</text>
</comment>
<dbReference type="PROSITE" id="PS50255">
    <property type="entry name" value="CYTOCHROME_B5_2"/>
    <property type="match status" value="1"/>
</dbReference>
<evidence type="ECO:0000313" key="8">
    <source>
        <dbReference type="EMBL" id="KAB8336738.1"/>
    </source>
</evidence>
<evidence type="ECO:0000256" key="1">
    <source>
        <dbReference type="ARBA" id="ARBA00022617"/>
    </source>
</evidence>
<dbReference type="AlphaFoldDB" id="A0A5N6KN77"/>